<evidence type="ECO:0000313" key="2">
    <source>
        <dbReference type="Proteomes" id="UP000831290"/>
    </source>
</evidence>
<dbReference type="KEGG" id="fbm:MQE35_08820"/>
<protein>
    <submittedName>
        <fullName evidence="1">Uncharacterized protein</fullName>
    </submittedName>
</protein>
<dbReference type="Gene3D" id="2.40.128.510">
    <property type="entry name" value="Protein of unknown function DUF4738"/>
    <property type="match status" value="1"/>
</dbReference>
<dbReference type="EMBL" id="CP094358">
    <property type="protein sequence ID" value="UOB19385.1"/>
    <property type="molecule type" value="Genomic_DNA"/>
</dbReference>
<proteinExistence type="predicted"/>
<accession>A0A9E6ZRZ0</accession>
<reference evidence="1" key="1">
    <citation type="submission" date="2022-03" db="EMBL/GenBank/DDBJ databases">
        <title>Description of Abyssus ytuae gen. nov., sp. nov., a novel member of the family Flavobacteriaceae isolated from the sediment of Mariana Trench.</title>
        <authorList>
            <person name="Zhang J."/>
            <person name="Xu X."/>
        </authorList>
    </citation>
    <scope>NUCLEOTIDE SEQUENCE</scope>
    <source>
        <strain evidence="1">MT3330</strain>
    </source>
</reference>
<gene>
    <name evidence="1" type="ORF">MQE35_08820</name>
</gene>
<name>A0A9E6ZRZ0_9FLAO</name>
<dbReference type="Proteomes" id="UP000831290">
    <property type="component" value="Chromosome"/>
</dbReference>
<organism evidence="1 2">
    <name type="scientific">Abyssalbus ytuae</name>
    <dbReference type="NCBI Taxonomy" id="2926907"/>
    <lineage>
        <taxon>Bacteria</taxon>
        <taxon>Pseudomonadati</taxon>
        <taxon>Bacteroidota</taxon>
        <taxon>Flavobacteriia</taxon>
        <taxon>Flavobacteriales</taxon>
        <taxon>Flavobacteriaceae</taxon>
        <taxon>Abyssalbus</taxon>
    </lineage>
</organism>
<dbReference type="RefSeq" id="WP_255846001.1">
    <property type="nucleotide sequence ID" value="NZ_CP094358.1"/>
</dbReference>
<dbReference type="AlphaFoldDB" id="A0A9E6ZRZ0"/>
<sequence length="177" mass="20890">MWKEVFFLLLVTVLLSNCRNREKFLSFRSDTAHHEHTPAENIPSIYIEVKTDTILSNGFRVKTIYNSTNRTILKIIEEQPSQLKKVLYKEFVSFLEVAKDDEIIFEKNISKEFFNPPANDSFWKKAVLQFVEIDQLSSERFNNVVVKYSFTNVESKENRFYSLLIDEQGVYSIKKEN</sequence>
<evidence type="ECO:0000313" key="1">
    <source>
        <dbReference type="EMBL" id="UOB19385.1"/>
    </source>
</evidence>
<keyword evidence="2" id="KW-1185">Reference proteome</keyword>